<feature type="transmembrane region" description="Helical" evidence="2">
    <location>
        <begin position="426"/>
        <end position="447"/>
    </location>
</feature>
<dbReference type="Proteomes" id="UP000217199">
    <property type="component" value="Unassembled WGS sequence"/>
</dbReference>
<evidence type="ECO:0000256" key="2">
    <source>
        <dbReference type="SAM" id="Phobius"/>
    </source>
</evidence>
<feature type="transmembrane region" description="Helical" evidence="2">
    <location>
        <begin position="216"/>
        <end position="235"/>
    </location>
</feature>
<dbReference type="Pfam" id="PF23022">
    <property type="entry name" value="6TM_1st_PGAP2IP"/>
    <property type="match status" value="1"/>
</dbReference>
<dbReference type="Pfam" id="PF10277">
    <property type="entry name" value="Frag1"/>
    <property type="match status" value="1"/>
</dbReference>
<feature type="transmembrane region" description="Helical" evidence="2">
    <location>
        <begin position="377"/>
        <end position="397"/>
    </location>
</feature>
<dbReference type="STRING" id="2282107.A0A286UAL6"/>
<dbReference type="InterPro" id="IPR036691">
    <property type="entry name" value="Endo/exonu/phosph_ase_sf"/>
</dbReference>
<dbReference type="EMBL" id="NBII01000008">
    <property type="protein sequence ID" value="PAV16618.1"/>
    <property type="molecule type" value="Genomic_DNA"/>
</dbReference>
<feature type="transmembrane region" description="Helical" evidence="2">
    <location>
        <begin position="150"/>
        <end position="171"/>
    </location>
</feature>
<dbReference type="InterPro" id="IPR053911">
    <property type="entry name" value="PGAP2IP_TM_2nd"/>
</dbReference>
<dbReference type="Pfam" id="PF23021">
    <property type="entry name" value="6TM_2nd_PGAP2IP"/>
    <property type="match status" value="1"/>
</dbReference>
<dbReference type="InterPro" id="IPR019402">
    <property type="entry name" value="CWH43_N"/>
</dbReference>
<dbReference type="Pfam" id="PF23226">
    <property type="entry name" value="Exo_endo_phos_PGAP2IP"/>
    <property type="match status" value="1"/>
</dbReference>
<feature type="domain" description="CWH43-like N-terminal" evidence="3">
    <location>
        <begin position="65"/>
        <end position="271"/>
    </location>
</feature>
<feature type="transmembrane region" description="Helical" evidence="2">
    <location>
        <begin position="654"/>
        <end position="677"/>
    </location>
</feature>
<feature type="compositionally biased region" description="Basic and acidic residues" evidence="1">
    <location>
        <begin position="7"/>
        <end position="26"/>
    </location>
</feature>
<dbReference type="AlphaFoldDB" id="A0A286UAL6"/>
<feature type="domain" description="PGAP2IP C-terminal nuclease-like" evidence="6">
    <location>
        <begin position="759"/>
        <end position="996"/>
    </location>
</feature>
<dbReference type="GO" id="GO:0031505">
    <property type="term" value="P:fungal-type cell wall organization"/>
    <property type="evidence" value="ECO:0007669"/>
    <property type="project" value="TreeGrafter"/>
</dbReference>
<keyword evidence="2" id="KW-0812">Transmembrane</keyword>
<reference evidence="7 8" key="1">
    <citation type="journal article" date="2017" name="Mol. Ecol.">
        <title>Comparative and population genomic landscape of Phellinus noxius: A hypervariable fungus causing root rot in trees.</title>
        <authorList>
            <person name="Chung C.L."/>
            <person name="Lee T.J."/>
            <person name="Akiba M."/>
            <person name="Lee H.H."/>
            <person name="Kuo T.H."/>
            <person name="Liu D."/>
            <person name="Ke H.M."/>
            <person name="Yokoi T."/>
            <person name="Roa M.B."/>
            <person name="Lu M.J."/>
            <person name="Chang Y.Y."/>
            <person name="Ann P.J."/>
            <person name="Tsai J.N."/>
            <person name="Chen C.Y."/>
            <person name="Tzean S.S."/>
            <person name="Ota Y."/>
            <person name="Hattori T."/>
            <person name="Sahashi N."/>
            <person name="Liou R.F."/>
            <person name="Kikuchi T."/>
            <person name="Tsai I.J."/>
        </authorList>
    </citation>
    <scope>NUCLEOTIDE SEQUENCE [LARGE SCALE GENOMIC DNA]</scope>
    <source>
        <strain evidence="7 8">FFPRI411160</strain>
    </source>
</reference>
<evidence type="ECO:0000259" key="3">
    <source>
        <dbReference type="Pfam" id="PF10277"/>
    </source>
</evidence>
<dbReference type="PANTHER" id="PTHR14859:SF1">
    <property type="entry name" value="PGAP2-INTERACTING PROTEIN"/>
    <property type="match status" value="1"/>
</dbReference>
<feature type="domain" description="PGAP2IP first transmembrane" evidence="5">
    <location>
        <begin position="349"/>
        <end position="503"/>
    </location>
</feature>
<feature type="transmembrane region" description="Helical" evidence="2">
    <location>
        <begin position="71"/>
        <end position="89"/>
    </location>
</feature>
<comment type="caution">
    <text evidence="7">The sequence shown here is derived from an EMBL/GenBank/DDBJ whole genome shotgun (WGS) entry which is preliminary data.</text>
</comment>
<dbReference type="GO" id="GO:0016020">
    <property type="term" value="C:membrane"/>
    <property type="evidence" value="ECO:0007669"/>
    <property type="project" value="GOC"/>
</dbReference>
<sequence>MSSEGRSNSKERFESNAEVDQNEHYGHAQIKHMVQKKVSSPEQSHATESRKSMRMAPLTIPAANIVRIHTALALLAFITALVLGCTLHFKRIVKNGVAGYPQEWFPSVSATIGDWYPERSLFHILIALNSGPRFVLVLLQYLINRSSHPSLSIIVFFSGIIRTLSCGGWVYITSEDDHDAHDILMITYIVCNIPWMLGGIICTPKGERWAVQRKRRIFYTSAFFGLIVPMVYFFIQHKVHRIPGAYTHYAFFEWGLTFTDILYDSASKFDFACANIEISINAETTSFSTRDNKSSLQKTVNDIQIDQPSQPQIIKQTLKPTPQTGNFLYSLFRENRHQLSAVSDIYLSYIFWSIYTSLIPSLFYFSVWELGIAGAELALLALLSPCLLGLPLIKNYLSTRSGRVTLHFLCLLGLIAYKLPKPEQRLLLVFFASIFACLGISVDLAGLGDTSPATYSIYLGLGLILSSFLKNISYGNNPIWPMLDERSGGYNKTGILLAILAITELATRPRAIANEKVITRDPTPGHRKPTWLTSSITLGSLIFSLHCFLTDSSTLISWTWTGYPIKGPVPHTHGILTLLAQCIGLGIPVTNSSVERLLSSPAWLAFGALSSCVLYSYGDWFGYFGGLGLAIFLMSIIPRVVIDASLHEQAGKVYFTAFLVSILFYLANVWTVAYAFVPTGWILRERTDLVLFAQIAALSPAFSWPNKNGYGTRLMEILFLPRFKALILSLLAIFATLNGIATVVKVPSISPQPFRPGPRILRAGIWTVHFGMDNEGRDSQRAMKDLIRDMELDVVGLLETDLHRPVYGNRDLTRVIVEELGYYVDLGPGPNKHTWGAVLLSKFPIINSTHHLLPSPHGELAPAISAYLNVFGTEVMVVVAHNGQEEDPLDRELQSKELSRILASSYPSPAIFLGYVVTKPHAPRPAPYDFFIEDGNMHDIDEDDRDRWCEYIFYRGLYRTSYMRMSRGKVTDTELQAGQFVVPRFGYGVTNESKTARYLRNYKETLDEPHWFPMEYYGDEKSGGKNDHFYHVFGTPLYYNIPEGAIL</sequence>
<proteinExistence type="predicted"/>
<gene>
    <name evidence="7" type="ORF">PNOK_0823800</name>
</gene>
<dbReference type="FunFam" id="3.60.10.10:FF:000100">
    <property type="entry name" value="Unplaced genomic scaffold supercont2.12, whole genome shotgun sequence"/>
    <property type="match status" value="1"/>
</dbReference>
<keyword evidence="8" id="KW-1185">Reference proteome</keyword>
<dbReference type="InterPro" id="IPR057315">
    <property type="entry name" value="Exo_endo_phos_PGAP2IP_C"/>
</dbReference>
<dbReference type="InParanoid" id="A0A286UAL6"/>
<feature type="transmembrane region" description="Helical" evidence="2">
    <location>
        <begin position="623"/>
        <end position="642"/>
    </location>
</feature>
<evidence type="ECO:0000259" key="4">
    <source>
        <dbReference type="Pfam" id="PF23021"/>
    </source>
</evidence>
<keyword evidence="2" id="KW-0472">Membrane</keyword>
<name>A0A286UAL6_9AGAM</name>
<feature type="transmembrane region" description="Helical" evidence="2">
    <location>
        <begin position="725"/>
        <end position="744"/>
    </location>
</feature>
<dbReference type="Gene3D" id="3.60.10.10">
    <property type="entry name" value="Endonuclease/exonuclease/phosphatase"/>
    <property type="match status" value="1"/>
</dbReference>
<dbReference type="InterPro" id="IPR053912">
    <property type="entry name" value="PGAP2IP_TM_1nd"/>
</dbReference>
<feature type="transmembrane region" description="Helical" evidence="2">
    <location>
        <begin position="453"/>
        <end position="472"/>
    </location>
</feature>
<dbReference type="InterPro" id="IPR051916">
    <property type="entry name" value="GPI-anchor_lipid_remodeler"/>
</dbReference>
<dbReference type="GO" id="GO:0006506">
    <property type="term" value="P:GPI anchor biosynthetic process"/>
    <property type="evidence" value="ECO:0007669"/>
    <property type="project" value="TreeGrafter"/>
</dbReference>
<dbReference type="PANTHER" id="PTHR14859">
    <property type="entry name" value="CALCOFLUOR WHITE HYPERSENSITIVE PROTEIN PRECURSOR"/>
    <property type="match status" value="1"/>
</dbReference>
<evidence type="ECO:0000313" key="7">
    <source>
        <dbReference type="EMBL" id="PAV16618.1"/>
    </source>
</evidence>
<dbReference type="GO" id="GO:0005783">
    <property type="term" value="C:endoplasmic reticulum"/>
    <property type="evidence" value="ECO:0007669"/>
    <property type="project" value="TreeGrafter"/>
</dbReference>
<dbReference type="SUPFAM" id="SSF56219">
    <property type="entry name" value="DNase I-like"/>
    <property type="match status" value="1"/>
</dbReference>
<dbReference type="FunCoup" id="A0A286UAL6">
    <property type="interactions" value="137"/>
</dbReference>
<feature type="domain" description="PGAP2IP second transmembrane" evidence="4">
    <location>
        <begin position="528"/>
        <end position="706"/>
    </location>
</feature>
<feature type="region of interest" description="Disordered" evidence="1">
    <location>
        <begin position="1"/>
        <end position="52"/>
    </location>
</feature>
<evidence type="ECO:0000313" key="8">
    <source>
        <dbReference type="Proteomes" id="UP000217199"/>
    </source>
</evidence>
<keyword evidence="2" id="KW-1133">Transmembrane helix</keyword>
<protein>
    <submittedName>
        <fullName evidence="7">Calcofluor white hypersensitive</fullName>
    </submittedName>
</protein>
<feature type="transmembrane region" description="Helical" evidence="2">
    <location>
        <begin position="345"/>
        <end position="365"/>
    </location>
</feature>
<organism evidence="7 8">
    <name type="scientific">Pyrrhoderma noxium</name>
    <dbReference type="NCBI Taxonomy" id="2282107"/>
    <lineage>
        <taxon>Eukaryota</taxon>
        <taxon>Fungi</taxon>
        <taxon>Dikarya</taxon>
        <taxon>Basidiomycota</taxon>
        <taxon>Agaricomycotina</taxon>
        <taxon>Agaricomycetes</taxon>
        <taxon>Hymenochaetales</taxon>
        <taxon>Hymenochaetaceae</taxon>
        <taxon>Pyrrhoderma</taxon>
    </lineage>
</organism>
<evidence type="ECO:0000256" key="1">
    <source>
        <dbReference type="SAM" id="MobiDB-lite"/>
    </source>
</evidence>
<feature type="transmembrane region" description="Helical" evidence="2">
    <location>
        <begin position="121"/>
        <end position="143"/>
    </location>
</feature>
<evidence type="ECO:0000259" key="5">
    <source>
        <dbReference type="Pfam" id="PF23022"/>
    </source>
</evidence>
<feature type="transmembrane region" description="Helical" evidence="2">
    <location>
        <begin position="183"/>
        <end position="204"/>
    </location>
</feature>
<dbReference type="OrthoDB" id="68581at2759"/>
<evidence type="ECO:0000259" key="6">
    <source>
        <dbReference type="Pfam" id="PF23226"/>
    </source>
</evidence>
<accession>A0A286UAL6</accession>